<keyword evidence="2" id="KW-1133">Transmembrane helix</keyword>
<dbReference type="OrthoDB" id="5239590at2759"/>
<feature type="compositionally biased region" description="Pro residues" evidence="1">
    <location>
        <begin position="376"/>
        <end position="385"/>
    </location>
</feature>
<reference evidence="5" key="2">
    <citation type="journal article" date="2018" name="Nat. Commun.">
        <title>Extreme sensitivity to ultraviolet light in the fungal pathogen causing white-nose syndrome of bats.</title>
        <authorList>
            <person name="Palmer J.M."/>
            <person name="Drees K.P."/>
            <person name="Foster J.T."/>
            <person name="Lindner D.L."/>
        </authorList>
    </citation>
    <scope>NUCLEOTIDE SEQUENCE [LARGE SCALE GENOMIC DNA]</scope>
    <source>
        <strain evidence="5">UAMH 10579</strain>
    </source>
</reference>
<keyword evidence="3" id="KW-0732">Signal</keyword>
<evidence type="ECO:0000256" key="3">
    <source>
        <dbReference type="SAM" id="SignalP"/>
    </source>
</evidence>
<name>A0A1B8GT66_9PEZI</name>
<reference evidence="4 5" key="1">
    <citation type="submission" date="2016-03" db="EMBL/GenBank/DDBJ databases">
        <title>Comparative genomics of Pseudogymnoascus destructans, the fungus causing white-nose syndrome of bats.</title>
        <authorList>
            <person name="Palmer J.M."/>
            <person name="Drees K.P."/>
            <person name="Foster J.T."/>
            <person name="Lindner D.L."/>
        </authorList>
    </citation>
    <scope>NUCLEOTIDE SEQUENCE [LARGE SCALE GENOMIC DNA]</scope>
    <source>
        <strain evidence="4 5">UAMH 10579</strain>
    </source>
</reference>
<feature type="transmembrane region" description="Helical" evidence="2">
    <location>
        <begin position="220"/>
        <end position="241"/>
    </location>
</feature>
<keyword evidence="2" id="KW-0812">Transmembrane</keyword>
<feature type="chain" id="PRO_5008608983" description="LPXTG-domain-containing protein" evidence="3">
    <location>
        <begin position="22"/>
        <end position="385"/>
    </location>
</feature>
<evidence type="ECO:0000256" key="2">
    <source>
        <dbReference type="SAM" id="Phobius"/>
    </source>
</evidence>
<feature type="signal peptide" evidence="3">
    <location>
        <begin position="1"/>
        <end position="21"/>
    </location>
</feature>
<proteinExistence type="predicted"/>
<protein>
    <recommendedName>
        <fullName evidence="6">LPXTG-domain-containing protein</fullName>
    </recommendedName>
</protein>
<evidence type="ECO:0008006" key="6">
    <source>
        <dbReference type="Google" id="ProtNLM"/>
    </source>
</evidence>
<organism evidence="4 5">
    <name type="scientific">Pseudogymnoascus verrucosus</name>
    <dbReference type="NCBI Taxonomy" id="342668"/>
    <lineage>
        <taxon>Eukaryota</taxon>
        <taxon>Fungi</taxon>
        <taxon>Dikarya</taxon>
        <taxon>Ascomycota</taxon>
        <taxon>Pezizomycotina</taxon>
        <taxon>Leotiomycetes</taxon>
        <taxon>Thelebolales</taxon>
        <taxon>Thelebolaceae</taxon>
        <taxon>Pseudogymnoascus</taxon>
    </lineage>
</organism>
<evidence type="ECO:0000313" key="4">
    <source>
        <dbReference type="EMBL" id="OBT99029.1"/>
    </source>
</evidence>
<dbReference type="EMBL" id="KV460214">
    <property type="protein sequence ID" value="OBT99029.1"/>
    <property type="molecule type" value="Genomic_DNA"/>
</dbReference>
<accession>A0A1B8GT66</accession>
<dbReference type="Proteomes" id="UP000091956">
    <property type="component" value="Unassembled WGS sequence"/>
</dbReference>
<evidence type="ECO:0000313" key="5">
    <source>
        <dbReference type="Proteomes" id="UP000091956"/>
    </source>
</evidence>
<keyword evidence="5" id="KW-1185">Reference proteome</keyword>
<dbReference type="GeneID" id="28835773"/>
<keyword evidence="2" id="KW-0472">Membrane</keyword>
<sequence length="385" mass="41840">MRLLIPSTAIVAAGFVGQSAAIRTVPTSPCASLCGDVTSTTGSEILCAEADLNTAKGQEFSKCISCQMTSTAMDSKTGDTDLKWVLYNIRYAMSSCMWGFPGNSTVQNSPCLTSRACEPFQSSLQYEGLSPNITTYDYCPSIPPTASVDKCKDCIRQGDQTYLSNYFITILAGCANQNGAPLPLQKDLFGGDYVDLTDFTSHGDSKPTSNAPTMSLGTRIGIAIAGICVLLAIIGTTIVCCGKRRRRARIAERQRRAEEYTGFGSTNRVLPAPRVTTKWESNMSGVQEESPMSANAYLNDKNGFSPYSSQYNSPVSARDAVAPQQWEWPQQHGYEMEKVSSVVTPVDKEQEDQRLHNEWAMEAATRGFTVSSSMGMPPPPPRARQ</sequence>
<dbReference type="AlphaFoldDB" id="A0A1B8GT66"/>
<feature type="region of interest" description="Disordered" evidence="1">
    <location>
        <begin position="366"/>
        <end position="385"/>
    </location>
</feature>
<evidence type="ECO:0000256" key="1">
    <source>
        <dbReference type="SAM" id="MobiDB-lite"/>
    </source>
</evidence>
<gene>
    <name evidence="4" type="ORF">VE01_02387</name>
</gene>
<dbReference type="RefSeq" id="XP_018132762.1">
    <property type="nucleotide sequence ID" value="XM_018271897.2"/>
</dbReference>